<reference evidence="2" key="1">
    <citation type="journal article" date="2017" name="Nature">
        <title>The sunflower genome provides insights into oil metabolism, flowering and Asterid evolution.</title>
        <authorList>
            <person name="Badouin H."/>
            <person name="Gouzy J."/>
            <person name="Grassa C.J."/>
            <person name="Murat F."/>
            <person name="Staton S.E."/>
            <person name="Cottret L."/>
            <person name="Lelandais-Briere C."/>
            <person name="Owens G.L."/>
            <person name="Carrere S."/>
            <person name="Mayjonade B."/>
            <person name="Legrand L."/>
            <person name="Gill N."/>
            <person name="Kane N.C."/>
            <person name="Bowers J.E."/>
            <person name="Hubner S."/>
            <person name="Bellec A."/>
            <person name="Berard A."/>
            <person name="Berges H."/>
            <person name="Blanchet N."/>
            <person name="Boniface M.C."/>
            <person name="Brunel D."/>
            <person name="Catrice O."/>
            <person name="Chaidir N."/>
            <person name="Claudel C."/>
            <person name="Donnadieu C."/>
            <person name="Faraut T."/>
            <person name="Fievet G."/>
            <person name="Helmstetter N."/>
            <person name="King M."/>
            <person name="Knapp S.J."/>
            <person name="Lai Z."/>
            <person name="Le Paslier M.C."/>
            <person name="Lippi Y."/>
            <person name="Lorenzon L."/>
            <person name="Mandel J.R."/>
            <person name="Marage G."/>
            <person name="Marchand G."/>
            <person name="Marquand E."/>
            <person name="Bret-Mestries E."/>
            <person name="Morien E."/>
            <person name="Nambeesan S."/>
            <person name="Nguyen T."/>
            <person name="Pegot-Espagnet P."/>
            <person name="Pouilly N."/>
            <person name="Raftis F."/>
            <person name="Sallet E."/>
            <person name="Schiex T."/>
            <person name="Thomas J."/>
            <person name="Vandecasteele C."/>
            <person name="Vares D."/>
            <person name="Vear F."/>
            <person name="Vautrin S."/>
            <person name="Crespi M."/>
            <person name="Mangin B."/>
            <person name="Burke J.M."/>
            <person name="Salse J."/>
            <person name="Munos S."/>
            <person name="Vincourt P."/>
            <person name="Rieseberg L.H."/>
            <person name="Langlade N.B."/>
        </authorList>
    </citation>
    <scope>NUCLEOTIDE SEQUENCE [LARGE SCALE GENOMIC DNA]</scope>
    <source>
        <strain evidence="2">cv. SF193</strain>
    </source>
</reference>
<dbReference type="Proteomes" id="UP000215914">
    <property type="component" value="Chromosome 4"/>
</dbReference>
<keyword evidence="2" id="KW-1185">Reference proteome</keyword>
<protein>
    <submittedName>
        <fullName evidence="1">Uncharacterized protein</fullName>
    </submittedName>
</protein>
<sequence>MNSNDYDNLIMFNRTRTIKTTNRMINQFLIQKSISKPKVLTQTLDPETVTGELAAHDARTTFNSLKE</sequence>
<name>A0A251UWJ2_HELAN</name>
<organism evidence="1 2">
    <name type="scientific">Helianthus annuus</name>
    <name type="common">Common sunflower</name>
    <dbReference type="NCBI Taxonomy" id="4232"/>
    <lineage>
        <taxon>Eukaryota</taxon>
        <taxon>Viridiplantae</taxon>
        <taxon>Streptophyta</taxon>
        <taxon>Embryophyta</taxon>
        <taxon>Tracheophyta</taxon>
        <taxon>Spermatophyta</taxon>
        <taxon>Magnoliopsida</taxon>
        <taxon>eudicotyledons</taxon>
        <taxon>Gunneridae</taxon>
        <taxon>Pentapetalae</taxon>
        <taxon>asterids</taxon>
        <taxon>campanulids</taxon>
        <taxon>Asterales</taxon>
        <taxon>Asteraceae</taxon>
        <taxon>Asteroideae</taxon>
        <taxon>Heliantheae alliance</taxon>
        <taxon>Heliantheae</taxon>
        <taxon>Helianthus</taxon>
    </lineage>
</organism>
<evidence type="ECO:0000313" key="1">
    <source>
        <dbReference type="EMBL" id="OTG27419.1"/>
    </source>
</evidence>
<evidence type="ECO:0000313" key="2">
    <source>
        <dbReference type="Proteomes" id="UP000215914"/>
    </source>
</evidence>
<accession>A0A251UWJ2</accession>
<proteinExistence type="predicted"/>
<dbReference type="InParanoid" id="A0A251UWJ2"/>
<dbReference type="AlphaFoldDB" id="A0A251UWJ2"/>
<gene>
    <name evidence="1" type="ORF">HannXRQ_Chr04g0099851</name>
</gene>
<dbReference type="EMBL" id="CM007893">
    <property type="protein sequence ID" value="OTG27419.1"/>
    <property type="molecule type" value="Genomic_DNA"/>
</dbReference>